<dbReference type="GO" id="GO:0008654">
    <property type="term" value="P:phospholipid biosynthetic process"/>
    <property type="evidence" value="ECO:0007669"/>
    <property type="project" value="TreeGrafter"/>
</dbReference>
<dbReference type="Proteomes" id="UP000484885">
    <property type="component" value="Unassembled WGS sequence"/>
</dbReference>
<comment type="caution">
    <text evidence="3">The sequence shown here is derived from an EMBL/GenBank/DDBJ whole genome shotgun (WGS) entry which is preliminary data.</text>
</comment>
<evidence type="ECO:0000259" key="2">
    <source>
        <dbReference type="SMART" id="SM00563"/>
    </source>
</evidence>
<dbReference type="GO" id="GO:0016287">
    <property type="term" value="F:glycerone-phosphate O-acyltransferase activity"/>
    <property type="evidence" value="ECO:0007669"/>
    <property type="project" value="TreeGrafter"/>
</dbReference>
<keyword evidence="1" id="KW-0472">Membrane</keyword>
<feature type="transmembrane region" description="Helical" evidence="1">
    <location>
        <begin position="381"/>
        <end position="403"/>
    </location>
</feature>
<dbReference type="PANTHER" id="PTHR31605">
    <property type="entry name" value="GLYCEROL-3-PHOSPHATE O-ACYLTRANSFERASE 1"/>
    <property type="match status" value="1"/>
</dbReference>
<dbReference type="Pfam" id="PF01553">
    <property type="entry name" value="Acyltransferase"/>
    <property type="match status" value="1"/>
</dbReference>
<evidence type="ECO:0000256" key="1">
    <source>
        <dbReference type="SAM" id="Phobius"/>
    </source>
</evidence>
<gene>
    <name evidence="3" type="ORF">G3I74_04610</name>
</gene>
<evidence type="ECO:0000313" key="3">
    <source>
        <dbReference type="EMBL" id="NDY95007.1"/>
    </source>
</evidence>
<keyword evidence="4" id="KW-1185">Reference proteome</keyword>
<feature type="transmembrane region" description="Helical" evidence="1">
    <location>
        <begin position="409"/>
        <end position="430"/>
    </location>
</feature>
<protein>
    <recommendedName>
        <fullName evidence="2">Phospholipid/glycerol acyltransferase domain-containing protein</fullName>
    </recommendedName>
</protein>
<keyword evidence="1" id="KW-1133">Transmembrane helix</keyword>
<keyword evidence="1" id="KW-0812">Transmembrane</keyword>
<sequence>MRLYALLIGFLRLINRLYFVDIRSVRMERMPATGPVIVAANHPSSILDGVILSTQIRRPIHYLARSGLFRFAAVAALFRTLGAIPIYRRGEVGDHADRNQAVFGQVFDLLDRGGCVGVFPEGRNSPRLQVGQLRKGIARIALGAEARNDYALGLVIVPAGVNLEHREFLGSAALLRIGRPIRVAEYAELHRCDPEQAVARLTDDVQQALRRQTLHLEDDRLAELVDQLVDALAGSLGEVADLPPPAPPQRKRFVKRWLGRLTGLYSRSSADTAAAFQRRVYTRQFIGAVVGKAWQADPARVVELRRNVERFRDHLRQTEVRQALAGSTGTPVTGRLLRLKMTAYAILMAPIALFGLIHNVLPYAFARLGALLVRDEAIRVFAYFGLGVVGFGACYALIGYGLWQHTELGLAPTLVYLAALPPTGFVALRYRRNILRYRDRILVRTLFWDERELVELLRTERALVQDQFVVLADRYGLAASPGENTSSSAGSRRL</sequence>
<reference evidence="3 4" key="1">
    <citation type="submission" date="2020-02" db="EMBL/GenBank/DDBJ databases">
        <authorList>
            <person name="Zhang X.-Y."/>
        </authorList>
    </citation>
    <scope>NUCLEOTIDE SEQUENCE [LARGE SCALE GENOMIC DNA]</scope>
    <source>
        <strain evidence="3 4">C33</strain>
    </source>
</reference>
<name>A0A845UU24_9GAMM</name>
<evidence type="ECO:0000313" key="4">
    <source>
        <dbReference type="Proteomes" id="UP000484885"/>
    </source>
</evidence>
<dbReference type="RefSeq" id="WP_164210418.1">
    <property type="nucleotide sequence ID" value="NZ_JAAGSC010000034.1"/>
</dbReference>
<dbReference type="EMBL" id="JAAGSC010000034">
    <property type="protein sequence ID" value="NDY95007.1"/>
    <property type="molecule type" value="Genomic_DNA"/>
</dbReference>
<dbReference type="InterPro" id="IPR002123">
    <property type="entry name" value="Plipid/glycerol_acylTrfase"/>
</dbReference>
<feature type="domain" description="Phospholipid/glycerol acyltransferase" evidence="2">
    <location>
        <begin position="36"/>
        <end position="164"/>
    </location>
</feature>
<dbReference type="SMART" id="SM00563">
    <property type="entry name" value="PlsC"/>
    <property type="match status" value="1"/>
</dbReference>
<dbReference type="PANTHER" id="PTHR31605:SF0">
    <property type="entry name" value="GLYCEROL-3-PHOSPHATE O-ACYLTRANSFERASE 1"/>
    <property type="match status" value="1"/>
</dbReference>
<proteinExistence type="predicted"/>
<accession>A0A845UU24</accession>
<feature type="transmembrane region" description="Helical" evidence="1">
    <location>
        <begin position="341"/>
        <end position="361"/>
    </location>
</feature>
<organism evidence="3 4">
    <name type="scientific">Wenzhouxiangella limi</name>
    <dbReference type="NCBI Taxonomy" id="2707351"/>
    <lineage>
        <taxon>Bacteria</taxon>
        <taxon>Pseudomonadati</taxon>
        <taxon>Pseudomonadota</taxon>
        <taxon>Gammaproteobacteria</taxon>
        <taxon>Chromatiales</taxon>
        <taxon>Wenzhouxiangellaceae</taxon>
        <taxon>Wenzhouxiangella</taxon>
    </lineage>
</organism>
<dbReference type="SUPFAM" id="SSF69593">
    <property type="entry name" value="Glycerol-3-phosphate (1)-acyltransferase"/>
    <property type="match status" value="1"/>
</dbReference>
<dbReference type="AlphaFoldDB" id="A0A845UU24"/>
<dbReference type="InterPro" id="IPR052744">
    <property type="entry name" value="GPAT/DAPAT"/>
</dbReference>
<dbReference type="GO" id="GO:0004366">
    <property type="term" value="F:glycerol-3-phosphate O-acyltransferase activity"/>
    <property type="evidence" value="ECO:0007669"/>
    <property type="project" value="TreeGrafter"/>
</dbReference>